<dbReference type="RefSeq" id="WP_088259481.1">
    <property type="nucleotide sequence ID" value="NZ_NIDE01000017.1"/>
</dbReference>
<feature type="domain" description="DUF4240" evidence="1">
    <location>
        <begin position="1"/>
        <end position="108"/>
    </location>
</feature>
<dbReference type="Pfam" id="PF14024">
    <property type="entry name" value="DUF4240"/>
    <property type="match status" value="1"/>
</dbReference>
<dbReference type="OrthoDB" id="6200718at2"/>
<organism evidence="2 3">
    <name type="scientific">Fimbriiglobus ruber</name>
    <dbReference type="NCBI Taxonomy" id="1908690"/>
    <lineage>
        <taxon>Bacteria</taxon>
        <taxon>Pseudomonadati</taxon>
        <taxon>Planctomycetota</taxon>
        <taxon>Planctomycetia</taxon>
        <taxon>Gemmatales</taxon>
        <taxon>Gemmataceae</taxon>
        <taxon>Fimbriiglobus</taxon>
    </lineage>
</organism>
<keyword evidence="3" id="KW-1185">Reference proteome</keyword>
<gene>
    <name evidence="2" type="ORF">FRUB_09052</name>
</gene>
<sequence>MTQDEFWQHIRATRRLDSEEQAERLANRLAKLPVAEILAFGRWWHLMHVKSRTWKLWGAAYLINGGCSDDGFEYFRSWLILQGRKVFEAAMKDPETLRAVLKGDAEVEADCEPAYDAYCTATGNEDFVDALRAAYPKLPDYAALKKGWDFDDEEQMRKRYPKLFAAYLADD</sequence>
<dbReference type="EMBL" id="NIDE01000017">
    <property type="protein sequence ID" value="OWK36489.1"/>
    <property type="molecule type" value="Genomic_DNA"/>
</dbReference>
<comment type="caution">
    <text evidence="2">The sequence shown here is derived from an EMBL/GenBank/DDBJ whole genome shotgun (WGS) entry which is preliminary data.</text>
</comment>
<evidence type="ECO:0000313" key="3">
    <source>
        <dbReference type="Proteomes" id="UP000214646"/>
    </source>
</evidence>
<dbReference type="InterPro" id="IPR025334">
    <property type="entry name" value="DUF4240"/>
</dbReference>
<name>A0A225DH10_9BACT</name>
<accession>A0A225DH10</accession>
<proteinExistence type="predicted"/>
<dbReference type="Proteomes" id="UP000214646">
    <property type="component" value="Unassembled WGS sequence"/>
</dbReference>
<dbReference type="AlphaFoldDB" id="A0A225DH10"/>
<protein>
    <recommendedName>
        <fullName evidence="1">DUF4240 domain-containing protein</fullName>
    </recommendedName>
</protein>
<reference evidence="3" key="1">
    <citation type="submission" date="2017-06" db="EMBL/GenBank/DDBJ databases">
        <title>Genome analysis of Fimbriiglobus ruber SP5, the first member of the order Planctomycetales with confirmed chitinolytic capability.</title>
        <authorList>
            <person name="Ravin N.V."/>
            <person name="Rakitin A.L."/>
            <person name="Ivanova A.A."/>
            <person name="Beletsky A.V."/>
            <person name="Kulichevskaya I.S."/>
            <person name="Mardanov A.V."/>
            <person name="Dedysh S.N."/>
        </authorList>
    </citation>
    <scope>NUCLEOTIDE SEQUENCE [LARGE SCALE GENOMIC DNA]</scope>
    <source>
        <strain evidence="3">SP5</strain>
    </source>
</reference>
<evidence type="ECO:0000313" key="2">
    <source>
        <dbReference type="EMBL" id="OWK36489.1"/>
    </source>
</evidence>
<evidence type="ECO:0000259" key="1">
    <source>
        <dbReference type="Pfam" id="PF14024"/>
    </source>
</evidence>